<dbReference type="PANTHER" id="PTHR37841:SF1">
    <property type="entry name" value="DUF3298 DOMAIN-CONTAINING PROTEIN"/>
    <property type="match status" value="1"/>
</dbReference>
<dbReference type="Pfam" id="PF14903">
    <property type="entry name" value="WG_beta_rep"/>
    <property type="match status" value="1"/>
</dbReference>
<reference evidence="2 3" key="1">
    <citation type="submission" date="2019-11" db="EMBL/GenBank/DDBJ databases">
        <title>Pedobacter petrophilus genome.</title>
        <authorList>
            <person name="Feldbauer M.J."/>
            <person name="Newman J.D."/>
        </authorList>
    </citation>
    <scope>NUCLEOTIDE SEQUENCE [LARGE SCALE GENOMIC DNA]</scope>
    <source>
        <strain evidence="2 3">LMG 29686</strain>
    </source>
</reference>
<dbReference type="InterPro" id="IPR032774">
    <property type="entry name" value="WG_beta_rep"/>
</dbReference>
<keyword evidence="3" id="KW-1185">Reference proteome</keyword>
<dbReference type="AlphaFoldDB" id="A0A7K0FZF5"/>
<feature type="signal peptide" evidence="1">
    <location>
        <begin position="1"/>
        <end position="22"/>
    </location>
</feature>
<comment type="caution">
    <text evidence="2">The sequence shown here is derived from an EMBL/GenBank/DDBJ whole genome shotgun (WGS) entry which is preliminary data.</text>
</comment>
<evidence type="ECO:0000256" key="1">
    <source>
        <dbReference type="SAM" id="SignalP"/>
    </source>
</evidence>
<accession>A0A7K0FZF5</accession>
<dbReference type="RefSeq" id="WP_154280592.1">
    <property type="nucleotide sequence ID" value="NZ_JBHUJQ010000001.1"/>
</dbReference>
<gene>
    <name evidence="2" type="ORF">GJU39_09685</name>
</gene>
<organism evidence="2 3">
    <name type="scientific">Pedobacter petrophilus</name>
    <dbReference type="NCBI Taxonomy" id="1908241"/>
    <lineage>
        <taxon>Bacteria</taxon>
        <taxon>Pseudomonadati</taxon>
        <taxon>Bacteroidota</taxon>
        <taxon>Sphingobacteriia</taxon>
        <taxon>Sphingobacteriales</taxon>
        <taxon>Sphingobacteriaceae</taxon>
        <taxon>Pedobacter</taxon>
    </lineage>
</organism>
<dbReference type="EMBL" id="WKKH01000012">
    <property type="protein sequence ID" value="MRX76359.1"/>
    <property type="molecule type" value="Genomic_DNA"/>
</dbReference>
<evidence type="ECO:0008006" key="4">
    <source>
        <dbReference type="Google" id="ProtNLM"/>
    </source>
</evidence>
<dbReference type="OrthoDB" id="697275at2"/>
<name>A0A7K0FZF5_9SPHI</name>
<dbReference type="Proteomes" id="UP000487757">
    <property type="component" value="Unassembled WGS sequence"/>
</dbReference>
<sequence>MKFKTLLTLLIFNGLGCLFAQANGAQTPASPYFLIPYRVKNLWGFSDQQGNIKIKPVYSAVGKISYYWTDGKEFKSLMEVVKENRRFVINHLNETVVPPEKEFDSFLFDSYSYETIIATKKGKKALYYDGKELLSCAYDDIERIQNLSFKMRTGNLVGLVNSTGKVIIPQKFYSVYAQRIEDENVTWGASIDLKGKKESFTEINIRDTVPNTHDLGSVSLNSTLSLITSGGYLNLDSTIKALSVFYQDAKPDGNYSFLIHISKNGKKGLYNAITKKVIIPVDYELINIDRGLNAEIIILVKKNFYGFFNDWGKMIVPPVIEAVYEKRLPLTLVKDGLVGMLTESVHYIKPKYKKMAYVATLRDFNAGKIFNLYEIETATGQKGFVGNNGLEYFQN</sequence>
<evidence type="ECO:0000313" key="3">
    <source>
        <dbReference type="Proteomes" id="UP000487757"/>
    </source>
</evidence>
<feature type="chain" id="PRO_5029704633" description="WG repeat-containing protein" evidence="1">
    <location>
        <begin position="23"/>
        <end position="395"/>
    </location>
</feature>
<evidence type="ECO:0000313" key="2">
    <source>
        <dbReference type="EMBL" id="MRX76359.1"/>
    </source>
</evidence>
<dbReference type="PANTHER" id="PTHR37841">
    <property type="entry name" value="GLR2918 PROTEIN"/>
    <property type="match status" value="1"/>
</dbReference>
<protein>
    <recommendedName>
        <fullName evidence="4">WG repeat-containing protein</fullName>
    </recommendedName>
</protein>
<keyword evidence="1" id="KW-0732">Signal</keyword>
<proteinExistence type="predicted"/>